<accession>A9I2R8</accession>
<reference evidence="5 6" key="1">
    <citation type="journal article" date="2008" name="BMC Genomics">
        <title>The missing link: Bordetella petrii is endowed with both the metabolic versatility of environmental bacteria and virulence traits of pathogenic Bordetellae.</title>
        <authorList>
            <person name="Gross R."/>
            <person name="Guzman C.A."/>
            <person name="Sebaihia M."/>
            <person name="Martins Dos Santos V.A."/>
            <person name="Pieper D.H."/>
            <person name="Koebnik R."/>
            <person name="Lechner M."/>
            <person name="Bartels D."/>
            <person name="Buhrmester J."/>
            <person name="Choudhuri J.V."/>
            <person name="Ebensen T."/>
            <person name="Gaigalat L."/>
            <person name="Herrmann S."/>
            <person name="Khachane A.N."/>
            <person name="Larisch C."/>
            <person name="Link S."/>
            <person name="Linke B."/>
            <person name="Meyer F."/>
            <person name="Mormann S."/>
            <person name="Nakunst D."/>
            <person name="Rueckert C."/>
            <person name="Schneiker-Bekel S."/>
            <person name="Schulze K."/>
            <person name="Vorhoelter F.J."/>
            <person name="Yevsa T."/>
            <person name="Engle J.T."/>
            <person name="Goldman W.E."/>
            <person name="Puehler A."/>
            <person name="Goebel U.B."/>
            <person name="Goesmann A."/>
            <person name="Bloecker H."/>
            <person name="Kaiser O."/>
            <person name="Martinez-Arias R."/>
        </authorList>
    </citation>
    <scope>NUCLEOTIDE SEQUENCE [LARGE SCALE GENOMIC DNA]</scope>
    <source>
        <strain evidence="6">ATCC BAA-461 / DSM 12804 / CCUG 43448 / CIP 107267 / Se-1111R</strain>
    </source>
</reference>
<dbReference type="InterPro" id="IPR009057">
    <property type="entry name" value="Homeodomain-like_sf"/>
</dbReference>
<dbReference type="InterPro" id="IPR018060">
    <property type="entry name" value="HTH_AraC"/>
</dbReference>
<name>A9I2R8_BORPD</name>
<keyword evidence="6" id="KW-1185">Reference proteome</keyword>
<dbReference type="Pfam" id="PF14525">
    <property type="entry name" value="AraC_binding_2"/>
    <property type="match status" value="1"/>
</dbReference>
<dbReference type="SMART" id="SM00342">
    <property type="entry name" value="HTH_ARAC"/>
    <property type="match status" value="1"/>
</dbReference>
<dbReference type="GO" id="GO:0003700">
    <property type="term" value="F:DNA-binding transcription factor activity"/>
    <property type="evidence" value="ECO:0007669"/>
    <property type="project" value="InterPro"/>
</dbReference>
<dbReference type="SUPFAM" id="SSF46689">
    <property type="entry name" value="Homeodomain-like"/>
    <property type="match status" value="1"/>
</dbReference>
<dbReference type="AlphaFoldDB" id="A9I2R8"/>
<keyword evidence="2" id="KW-0238">DNA-binding</keyword>
<proteinExistence type="predicted"/>
<dbReference type="PROSITE" id="PS01124">
    <property type="entry name" value="HTH_ARAC_FAMILY_2"/>
    <property type="match status" value="1"/>
</dbReference>
<dbReference type="InterPro" id="IPR035418">
    <property type="entry name" value="AraC-bd_2"/>
</dbReference>
<sequence length="336" mass="37424">MADKGRAMVLSPMDIFREGSLALRAHGAREIRDHLTVALAPAASLEPQIAGSSFDFEHRCAILPHFSVHRIRYGAPVLMDIPGLRDKYILQVLLSGRSDTIYKNSNVVMESGMVTALNVGEPFTKVLSQDAEQLLFCFNACQVNAIAASTLSDFAGNLRFFPSPLRIDKAPMLFDLINAVCTAIESHDPVLASSRTSERMADLMVDLMIRYLPAESGRRCLGAVPFHVQKAEAFMRENFREAITLAEVASAAGVTKRCLCINFRRFRNTSPMAYLRLHRLTQARKMLESTQARASVTEVAGECALHHLGRFSQEYRLEFGELPSQTIERVNRAHLK</sequence>
<evidence type="ECO:0000313" key="5">
    <source>
        <dbReference type="EMBL" id="CAP44089.1"/>
    </source>
</evidence>
<keyword evidence="3" id="KW-0804">Transcription</keyword>
<gene>
    <name evidence="5" type="ordered locus">Bpet3746</name>
</gene>
<keyword evidence="1" id="KW-0805">Transcription regulation</keyword>
<evidence type="ECO:0000259" key="4">
    <source>
        <dbReference type="PROSITE" id="PS01124"/>
    </source>
</evidence>
<dbReference type="Gene3D" id="1.10.10.60">
    <property type="entry name" value="Homeodomain-like"/>
    <property type="match status" value="1"/>
</dbReference>
<dbReference type="STRING" id="94624.Bpet3746"/>
<dbReference type="GO" id="GO:0043565">
    <property type="term" value="F:sequence-specific DNA binding"/>
    <property type="evidence" value="ECO:0007669"/>
    <property type="project" value="InterPro"/>
</dbReference>
<dbReference type="Proteomes" id="UP000001225">
    <property type="component" value="Chromosome"/>
</dbReference>
<evidence type="ECO:0000313" key="6">
    <source>
        <dbReference type="Proteomes" id="UP000001225"/>
    </source>
</evidence>
<organism evidence="5 6">
    <name type="scientific">Bordetella petrii (strain ATCC BAA-461 / DSM 12804 / CCUG 43448 / CIP 107267 / Se-1111R)</name>
    <dbReference type="NCBI Taxonomy" id="340100"/>
    <lineage>
        <taxon>Bacteria</taxon>
        <taxon>Pseudomonadati</taxon>
        <taxon>Pseudomonadota</taxon>
        <taxon>Betaproteobacteria</taxon>
        <taxon>Burkholderiales</taxon>
        <taxon>Alcaligenaceae</taxon>
        <taxon>Bordetella</taxon>
    </lineage>
</organism>
<evidence type="ECO:0000256" key="2">
    <source>
        <dbReference type="ARBA" id="ARBA00023125"/>
    </source>
</evidence>
<evidence type="ECO:0000256" key="1">
    <source>
        <dbReference type="ARBA" id="ARBA00023015"/>
    </source>
</evidence>
<protein>
    <submittedName>
        <fullName evidence="5">AraC-type transcriptional regulator</fullName>
    </submittedName>
</protein>
<feature type="domain" description="HTH araC/xylS-type" evidence="4">
    <location>
        <begin position="229"/>
        <end position="329"/>
    </location>
</feature>
<dbReference type="PANTHER" id="PTHR46796">
    <property type="entry name" value="HTH-TYPE TRANSCRIPTIONAL ACTIVATOR RHAS-RELATED"/>
    <property type="match status" value="1"/>
</dbReference>
<dbReference type="PANTHER" id="PTHR46796:SF6">
    <property type="entry name" value="ARAC SUBFAMILY"/>
    <property type="match status" value="1"/>
</dbReference>
<dbReference type="KEGG" id="bpt:Bpet3746"/>
<dbReference type="Pfam" id="PF12833">
    <property type="entry name" value="HTH_18"/>
    <property type="match status" value="1"/>
</dbReference>
<dbReference type="EMBL" id="AM902716">
    <property type="protein sequence ID" value="CAP44089.1"/>
    <property type="molecule type" value="Genomic_DNA"/>
</dbReference>
<evidence type="ECO:0000256" key="3">
    <source>
        <dbReference type="ARBA" id="ARBA00023163"/>
    </source>
</evidence>
<dbReference type="eggNOG" id="COG4977">
    <property type="taxonomic scope" value="Bacteria"/>
</dbReference>
<dbReference type="InterPro" id="IPR050204">
    <property type="entry name" value="AraC_XylS_family_regulators"/>
</dbReference>